<dbReference type="InterPro" id="IPR052679">
    <property type="entry name" value="Cell_Prolif_Regulator"/>
</dbReference>
<sequence length="587" mass="65586">MELGFSHGPLAGSLPSCRIKCNGARIQVGSRDFTSATEALQAYLDQYSGLTTRMSVPYKRDVSDLLDPKSILHMTADRSLQTGVRDTQIEMKLADVKTSMNSNYDRMEKSSKLRKEGFTHQIAEDALNRSGDLLIQIQHDELRKPQSDIDSVSTDMLMTMNPSAGYSERKHIYSYKRPKSQQRTIDPLTNRSDNANDFFIKRPPPSSFNTRAGTIPLRERSRSVSPSSTRQSEKLFKKPQKWIKDPNVTDTKSPSWIDVLDITDPTDSMWSKRDLRSGRPPPSWVNGLEGSDITSLVSQPVYGVGVSELLGNDSFKDTSAQGLRYDDLMKSPRKSRRGNDKYDLTSQLPREVMESGKKLNSSDILEQYLDNASDRKSDSILDSLKGDNRVPRCSSLDTEALIAGMSAPAHHEIAGASPITGTPIRSRRPLSPDTDIVLDGDRPWEKQVAFKSPVYVDEDTSDSDVKAPTYTGRHQPGSLETLKNMLYKLQSEESTGSRAEKLLAAQEQLNLSNEELEDALRDYNFDDEPGGKSLEKALSHLTKLKTLVKDGKTMRSRSQSPHVRLQSRSPSPHHRLSSISPSRIPLT</sequence>
<keyword evidence="1" id="KW-0175">Coiled coil</keyword>
<accession>A0A8S3V4S1</accession>
<name>A0A8S3V4S1_MYTED</name>
<organism evidence="3 4">
    <name type="scientific">Mytilus edulis</name>
    <name type="common">Blue mussel</name>
    <dbReference type="NCBI Taxonomy" id="6550"/>
    <lineage>
        <taxon>Eukaryota</taxon>
        <taxon>Metazoa</taxon>
        <taxon>Spiralia</taxon>
        <taxon>Lophotrochozoa</taxon>
        <taxon>Mollusca</taxon>
        <taxon>Bivalvia</taxon>
        <taxon>Autobranchia</taxon>
        <taxon>Pteriomorphia</taxon>
        <taxon>Mytilida</taxon>
        <taxon>Mytiloidea</taxon>
        <taxon>Mytilidae</taxon>
        <taxon>Mytilinae</taxon>
        <taxon>Mytilus</taxon>
    </lineage>
</organism>
<reference evidence="3" key="1">
    <citation type="submission" date="2021-03" db="EMBL/GenBank/DDBJ databases">
        <authorList>
            <person name="Bekaert M."/>
        </authorList>
    </citation>
    <scope>NUCLEOTIDE SEQUENCE</scope>
</reference>
<dbReference type="PANTHER" id="PTHR35079:SF1">
    <property type="entry name" value="LUNG ADENOMA SUSCEPTIBILITY PROTEIN 2"/>
    <property type="match status" value="1"/>
</dbReference>
<dbReference type="OrthoDB" id="9934714at2759"/>
<comment type="caution">
    <text evidence="3">The sequence shown here is derived from an EMBL/GenBank/DDBJ whole genome shotgun (WGS) entry which is preliminary data.</text>
</comment>
<feature type="region of interest" description="Disordered" evidence="2">
    <location>
        <begin position="177"/>
        <end position="240"/>
    </location>
</feature>
<dbReference type="Proteomes" id="UP000683360">
    <property type="component" value="Unassembled WGS sequence"/>
</dbReference>
<gene>
    <name evidence="3" type="ORF">MEDL_60685</name>
</gene>
<proteinExistence type="predicted"/>
<protein>
    <submittedName>
        <fullName evidence="3">Uncharacterized protein</fullName>
    </submittedName>
</protein>
<evidence type="ECO:0000256" key="2">
    <source>
        <dbReference type="SAM" id="MobiDB-lite"/>
    </source>
</evidence>
<dbReference type="EMBL" id="CAJPWZ010002951">
    <property type="protein sequence ID" value="CAG2248777.1"/>
    <property type="molecule type" value="Genomic_DNA"/>
</dbReference>
<feature type="coiled-coil region" evidence="1">
    <location>
        <begin position="499"/>
        <end position="526"/>
    </location>
</feature>
<feature type="compositionally biased region" description="Low complexity" evidence="2">
    <location>
        <begin position="577"/>
        <end position="587"/>
    </location>
</feature>
<dbReference type="AlphaFoldDB" id="A0A8S3V4S1"/>
<feature type="compositionally biased region" description="Polar residues" evidence="2">
    <location>
        <begin position="181"/>
        <end position="195"/>
    </location>
</feature>
<evidence type="ECO:0000313" key="4">
    <source>
        <dbReference type="Proteomes" id="UP000683360"/>
    </source>
</evidence>
<feature type="region of interest" description="Disordered" evidence="2">
    <location>
        <begin position="458"/>
        <end position="477"/>
    </location>
</feature>
<keyword evidence="4" id="KW-1185">Reference proteome</keyword>
<evidence type="ECO:0000313" key="3">
    <source>
        <dbReference type="EMBL" id="CAG2248777.1"/>
    </source>
</evidence>
<evidence type="ECO:0000256" key="1">
    <source>
        <dbReference type="SAM" id="Coils"/>
    </source>
</evidence>
<dbReference type="PANTHER" id="PTHR35079">
    <property type="entry name" value="LUNG ADENOMA SUSCEPTIBILITY PROTEIN 2"/>
    <property type="match status" value="1"/>
</dbReference>
<feature type="region of interest" description="Disordered" evidence="2">
    <location>
        <begin position="550"/>
        <end position="587"/>
    </location>
</feature>